<dbReference type="Proteomes" id="UP000002280">
    <property type="component" value="Chromosome 3"/>
</dbReference>
<dbReference type="InParanoid" id="A0A5F8GL26"/>
<dbReference type="Gene3D" id="2.30.39.10">
    <property type="entry name" value="Alpha-1-antitrypsin, domain 1"/>
    <property type="match status" value="1"/>
</dbReference>
<reference evidence="5 6" key="1">
    <citation type="journal article" date="2007" name="Nature">
        <title>Genome of the marsupial Monodelphis domestica reveals innovation in non-coding sequences.</title>
        <authorList>
            <person name="Mikkelsen T.S."/>
            <person name="Wakefield M.J."/>
            <person name="Aken B."/>
            <person name="Amemiya C.T."/>
            <person name="Chang J.L."/>
            <person name="Duke S."/>
            <person name="Garber M."/>
            <person name="Gentles A.J."/>
            <person name="Goodstadt L."/>
            <person name="Heger A."/>
            <person name="Jurka J."/>
            <person name="Kamal M."/>
            <person name="Mauceli E."/>
            <person name="Searle S.M."/>
            <person name="Sharpe T."/>
            <person name="Baker M.L."/>
            <person name="Batzer M.A."/>
            <person name="Benos P.V."/>
            <person name="Belov K."/>
            <person name="Clamp M."/>
            <person name="Cook A."/>
            <person name="Cuff J."/>
            <person name="Das R."/>
            <person name="Davidow L."/>
            <person name="Deakin J.E."/>
            <person name="Fazzari M.J."/>
            <person name="Glass J.L."/>
            <person name="Grabherr M."/>
            <person name="Greally J.M."/>
            <person name="Gu W."/>
            <person name="Hore T.A."/>
            <person name="Huttley G.A."/>
            <person name="Kleber M."/>
            <person name="Jirtle R.L."/>
            <person name="Koina E."/>
            <person name="Lee J.T."/>
            <person name="Mahony S."/>
            <person name="Marra M.A."/>
            <person name="Miller R.D."/>
            <person name="Nicholls R.D."/>
            <person name="Oda M."/>
            <person name="Papenfuss A.T."/>
            <person name="Parra Z.E."/>
            <person name="Pollock D.D."/>
            <person name="Ray D.A."/>
            <person name="Schein J.E."/>
            <person name="Speed T.P."/>
            <person name="Thompson K."/>
            <person name="VandeBerg J.L."/>
            <person name="Wade C.M."/>
            <person name="Walker J.A."/>
            <person name="Waters P.D."/>
            <person name="Webber C."/>
            <person name="Weidman J.R."/>
            <person name="Xie X."/>
            <person name="Zody M.C."/>
            <person name="Baldwin J."/>
            <person name="Abdouelleil A."/>
            <person name="Abdulkadir J."/>
            <person name="Abebe A."/>
            <person name="Abera B."/>
            <person name="Abreu J."/>
            <person name="Acer S.C."/>
            <person name="Aftuck L."/>
            <person name="Alexander A."/>
            <person name="An P."/>
            <person name="Anderson E."/>
            <person name="Anderson S."/>
            <person name="Arachi H."/>
            <person name="Azer M."/>
            <person name="Bachantsang P."/>
            <person name="Barry A."/>
            <person name="Bayul T."/>
            <person name="Berlin A."/>
            <person name="Bessette D."/>
            <person name="Bloom T."/>
            <person name="Bloom T."/>
            <person name="Boguslavskiy L."/>
            <person name="Bonnet C."/>
            <person name="Boukhgalter B."/>
            <person name="Bourzgui I."/>
            <person name="Brown A."/>
            <person name="Cahill P."/>
            <person name="Channer S."/>
            <person name="Cheshatsang Y."/>
            <person name="Chuda L."/>
            <person name="Citroen M."/>
            <person name="Collymore A."/>
            <person name="Cooke P."/>
            <person name="Costello M."/>
            <person name="D'Aco K."/>
            <person name="Daza R."/>
            <person name="De Haan G."/>
            <person name="DeGray S."/>
            <person name="DeMaso C."/>
            <person name="Dhargay N."/>
            <person name="Dooley K."/>
            <person name="Dooley E."/>
            <person name="Doricent M."/>
            <person name="Dorje P."/>
            <person name="Dorjee K."/>
            <person name="Dupes A."/>
            <person name="Elong R."/>
            <person name="Falk J."/>
            <person name="Farina A."/>
            <person name="Faro S."/>
            <person name="Ferguson D."/>
            <person name="Fisher S."/>
            <person name="Foley C.D."/>
            <person name="Franke A."/>
            <person name="Friedrich D."/>
            <person name="Gadbois L."/>
            <person name="Gearin G."/>
            <person name="Gearin C.R."/>
            <person name="Giannoukos G."/>
            <person name="Goode T."/>
            <person name="Graham J."/>
            <person name="Grandbois E."/>
            <person name="Grewal S."/>
            <person name="Gyaltsen K."/>
            <person name="Hafez N."/>
            <person name="Hagos B."/>
            <person name="Hall J."/>
            <person name="Henson C."/>
            <person name="Hollinger A."/>
            <person name="Honan T."/>
            <person name="Huard M.D."/>
            <person name="Hughes L."/>
            <person name="Hurhula B."/>
            <person name="Husby M.E."/>
            <person name="Kamat A."/>
            <person name="Kanga B."/>
            <person name="Kashin S."/>
            <person name="Khazanovich D."/>
            <person name="Kisner P."/>
            <person name="Lance K."/>
            <person name="Lara M."/>
            <person name="Lee W."/>
            <person name="Lennon N."/>
            <person name="Letendre F."/>
            <person name="LeVine R."/>
            <person name="Lipovsky A."/>
            <person name="Liu X."/>
            <person name="Liu J."/>
            <person name="Liu S."/>
            <person name="Lokyitsang T."/>
            <person name="Lokyitsang Y."/>
            <person name="Lubonja R."/>
            <person name="Lui A."/>
            <person name="MacDonald P."/>
            <person name="Magnisalis V."/>
            <person name="Maru K."/>
            <person name="Matthews C."/>
            <person name="McCusker W."/>
            <person name="McDonough S."/>
            <person name="Mehta T."/>
            <person name="Meldrim J."/>
            <person name="Meneus L."/>
            <person name="Mihai O."/>
            <person name="Mihalev A."/>
            <person name="Mihova T."/>
            <person name="Mittelman R."/>
            <person name="Mlenga V."/>
            <person name="Montmayeur A."/>
            <person name="Mulrain L."/>
            <person name="Navidi A."/>
            <person name="Naylor J."/>
            <person name="Negash T."/>
            <person name="Nguyen T."/>
            <person name="Nguyen N."/>
            <person name="Nicol R."/>
            <person name="Norbu C."/>
            <person name="Norbu N."/>
            <person name="Novod N."/>
            <person name="O'Neill B."/>
            <person name="Osman S."/>
            <person name="Markiewicz E."/>
            <person name="Oyono O.L."/>
            <person name="Patti C."/>
            <person name="Phunkhang P."/>
            <person name="Pierre F."/>
            <person name="Priest M."/>
            <person name="Raghuraman S."/>
            <person name="Rege F."/>
            <person name="Reyes R."/>
            <person name="Rise C."/>
            <person name="Rogov P."/>
            <person name="Ross K."/>
            <person name="Ryan E."/>
            <person name="Settipalli S."/>
            <person name="Shea T."/>
            <person name="Sherpa N."/>
            <person name="Shi L."/>
            <person name="Shih D."/>
            <person name="Sparrow T."/>
            <person name="Spaulding J."/>
            <person name="Stalker J."/>
            <person name="Stange-Thomann N."/>
            <person name="Stavropoulos S."/>
            <person name="Stone C."/>
            <person name="Strader C."/>
            <person name="Tesfaye S."/>
            <person name="Thomson T."/>
            <person name="Thoulutsang Y."/>
            <person name="Thoulutsang D."/>
            <person name="Topham K."/>
            <person name="Topping I."/>
            <person name="Tsamla T."/>
            <person name="Vassiliev H."/>
            <person name="Vo A."/>
            <person name="Wangchuk T."/>
            <person name="Wangdi T."/>
            <person name="Weiand M."/>
            <person name="Wilkinson J."/>
            <person name="Wilson A."/>
            <person name="Yadav S."/>
            <person name="Young G."/>
            <person name="Yu Q."/>
            <person name="Zembek L."/>
            <person name="Zhong D."/>
            <person name="Zimmer A."/>
            <person name="Zwirko Z."/>
            <person name="Jaffe D.B."/>
            <person name="Alvarez P."/>
            <person name="Brockman W."/>
            <person name="Butler J."/>
            <person name="Chin C."/>
            <person name="Gnerre S."/>
            <person name="MacCallum I."/>
            <person name="Graves J.A."/>
            <person name="Ponting C.P."/>
            <person name="Breen M."/>
            <person name="Samollow P.B."/>
            <person name="Lander E.S."/>
            <person name="Lindblad-Toh K."/>
        </authorList>
    </citation>
    <scope>NUCLEOTIDE SEQUENCE [LARGE SCALE GENOMIC DNA]</scope>
</reference>
<organism evidence="5 6">
    <name type="scientific">Monodelphis domestica</name>
    <name type="common">Gray short-tailed opossum</name>
    <dbReference type="NCBI Taxonomy" id="13616"/>
    <lineage>
        <taxon>Eukaryota</taxon>
        <taxon>Metazoa</taxon>
        <taxon>Chordata</taxon>
        <taxon>Craniata</taxon>
        <taxon>Vertebrata</taxon>
        <taxon>Euteleostomi</taxon>
        <taxon>Mammalia</taxon>
        <taxon>Metatheria</taxon>
        <taxon>Didelphimorphia</taxon>
        <taxon>Didelphidae</taxon>
        <taxon>Monodelphis</taxon>
    </lineage>
</organism>
<evidence type="ECO:0000256" key="1">
    <source>
        <dbReference type="ARBA" id="ARBA00006426"/>
    </source>
</evidence>
<dbReference type="AlphaFoldDB" id="A0A5F8GL26"/>
<dbReference type="GeneTree" id="ENSGT00940000161637"/>
<feature type="domain" description="Serpin" evidence="4">
    <location>
        <begin position="67"/>
        <end position="470"/>
    </location>
</feature>
<evidence type="ECO:0000313" key="6">
    <source>
        <dbReference type="Proteomes" id="UP000002280"/>
    </source>
</evidence>
<name>A0A5F8GL26_MONDO</name>
<dbReference type="InterPro" id="IPR042185">
    <property type="entry name" value="Serpin_sf_2"/>
</dbReference>
<accession>A0A5F8GL26</accession>
<dbReference type="GO" id="GO:0005615">
    <property type="term" value="C:extracellular space"/>
    <property type="evidence" value="ECO:0007669"/>
    <property type="project" value="InterPro"/>
</dbReference>
<dbReference type="OMA" id="MEDLYVA"/>
<comment type="similarity">
    <text evidence="1">Belongs to the serpin family. Ov-serpin subfamily.</text>
</comment>
<dbReference type="GO" id="GO:0001533">
    <property type="term" value="C:cornified envelope"/>
    <property type="evidence" value="ECO:0007669"/>
    <property type="project" value="Ensembl"/>
</dbReference>
<dbReference type="OrthoDB" id="671595at2759"/>
<dbReference type="SMART" id="SM00093">
    <property type="entry name" value="SERPIN"/>
    <property type="match status" value="1"/>
</dbReference>
<dbReference type="RefSeq" id="XP_056680206.1">
    <property type="nucleotide sequence ID" value="XM_056824228.1"/>
</dbReference>
<proteinExistence type="inferred from homology"/>
<dbReference type="GO" id="GO:0004867">
    <property type="term" value="F:serine-type endopeptidase inhibitor activity"/>
    <property type="evidence" value="ECO:0007669"/>
    <property type="project" value="UniProtKB-KW"/>
</dbReference>
<dbReference type="PROSITE" id="PS00284">
    <property type="entry name" value="SERPIN"/>
    <property type="match status" value="1"/>
</dbReference>
<dbReference type="GeneID" id="100016995"/>
<dbReference type="InterPro" id="IPR000215">
    <property type="entry name" value="Serpin_fam"/>
</dbReference>
<dbReference type="Gene3D" id="3.30.497.10">
    <property type="entry name" value="Antithrombin, subunit I, domain 2"/>
    <property type="match status" value="1"/>
</dbReference>
<dbReference type="InterPro" id="IPR023796">
    <property type="entry name" value="Serpin_dom"/>
</dbReference>
<dbReference type="CTD" id="5055"/>
<dbReference type="InterPro" id="IPR036186">
    <property type="entry name" value="Serpin_sf"/>
</dbReference>
<evidence type="ECO:0000256" key="3">
    <source>
        <dbReference type="ARBA" id="ARBA00022900"/>
    </source>
</evidence>
<evidence type="ECO:0000313" key="5">
    <source>
        <dbReference type="Ensembl" id="ENSMODP00000048117.1"/>
    </source>
</evidence>
<gene>
    <name evidence="5" type="primary">SERPINB2</name>
</gene>
<sequence>MVFFIMSPWELSWIIVLLRISKSFTVVHRTVLLLLCTMFSRFCSLHSASVHVETMEDVQAANMEFALNFFKHMNQIDNNQNIFFSPWSISSTLTMISMGARGKTAEQMAEVLQFNKTGGDEVDNPLRTNNYTDCGMMQQIQKNHYPRAIQKAQAGSKIFSSFKDLSTAINLPSEDYLLESANKLFGEKSSRFKEEYLRLCKEYFSAEPQSVNFQGDANGARKEINSWVETQTKGKIPELLPEGSVDDDTKLVLVNAVYFKGKWKTPFQNKAKRPQPFRVTLTERKPVQMMYLQAKLHLGYIEELKSQIVEIPYAGDISMFVLLPDEIADSSTGLELLEREITYEKLTAWIKKATMESNDVHVFLPKFKMEKNYEFKSILQSMGMNDAFSKIQANFSGMSESNDLFLSEVFHQASVDVNEEGTEAAAGTGGVMTGRTGHIGLQVVADHPFLFFIIHKKTNTILFFGRFCSP</sequence>
<dbReference type="FunFam" id="2.30.39.10:FF:000001">
    <property type="entry name" value="Serpin family B member 2"/>
    <property type="match status" value="1"/>
</dbReference>
<dbReference type="PANTHER" id="PTHR11461:SF61">
    <property type="entry name" value="PLASMINOGEN ACTIVATOR INHIBITOR 2"/>
    <property type="match status" value="1"/>
</dbReference>
<dbReference type="Pfam" id="PF00079">
    <property type="entry name" value="Serpin"/>
    <property type="match status" value="1"/>
</dbReference>
<reference evidence="5" key="2">
    <citation type="submission" date="2025-08" db="UniProtKB">
        <authorList>
            <consortium name="Ensembl"/>
        </authorList>
    </citation>
    <scope>IDENTIFICATION</scope>
</reference>
<dbReference type="Ensembl" id="ENSMODT00000084067.1">
    <property type="protein sequence ID" value="ENSMODP00000048117.1"/>
    <property type="gene ID" value="ENSMODG00000005456.3"/>
</dbReference>
<evidence type="ECO:0000259" key="4">
    <source>
        <dbReference type="SMART" id="SM00093"/>
    </source>
</evidence>
<keyword evidence="3" id="KW-0722">Serine protease inhibitor</keyword>
<keyword evidence="6" id="KW-1185">Reference proteome</keyword>
<dbReference type="InterPro" id="IPR042178">
    <property type="entry name" value="Serpin_sf_1"/>
</dbReference>
<evidence type="ECO:0000256" key="2">
    <source>
        <dbReference type="ARBA" id="ARBA00022690"/>
    </source>
</evidence>
<dbReference type="FunCoup" id="A0A5F8GL26">
    <property type="interactions" value="62"/>
</dbReference>
<dbReference type="PANTHER" id="PTHR11461">
    <property type="entry name" value="SERINE PROTEASE INHIBITOR, SERPIN"/>
    <property type="match status" value="1"/>
</dbReference>
<reference evidence="5" key="3">
    <citation type="submission" date="2025-09" db="UniProtKB">
        <authorList>
            <consortium name="Ensembl"/>
        </authorList>
    </citation>
    <scope>IDENTIFICATION</scope>
</reference>
<dbReference type="InterPro" id="IPR023795">
    <property type="entry name" value="Serpin_CS"/>
</dbReference>
<dbReference type="SUPFAM" id="SSF56574">
    <property type="entry name" value="Serpins"/>
    <property type="match status" value="1"/>
</dbReference>
<dbReference type="STRING" id="13616.ENSMODP00000048117"/>
<dbReference type="Bgee" id="ENSMODG00000005456">
    <property type="expression patterns" value="Expressed in extraembryonic membrane and 14 other cell types or tissues"/>
</dbReference>
<keyword evidence="2" id="KW-0646">Protease inhibitor</keyword>
<protein>
    <submittedName>
        <fullName evidence="5">Serpin family B member 2</fullName>
    </submittedName>
</protein>